<gene>
    <name evidence="1" type="ORF">AAHA92_17178</name>
</gene>
<name>A0ABD1GY32_SALDI</name>
<organism evidence="1 2">
    <name type="scientific">Salvia divinorum</name>
    <name type="common">Maria pastora</name>
    <name type="synonym">Diviner's sage</name>
    <dbReference type="NCBI Taxonomy" id="28513"/>
    <lineage>
        <taxon>Eukaryota</taxon>
        <taxon>Viridiplantae</taxon>
        <taxon>Streptophyta</taxon>
        <taxon>Embryophyta</taxon>
        <taxon>Tracheophyta</taxon>
        <taxon>Spermatophyta</taxon>
        <taxon>Magnoliopsida</taxon>
        <taxon>eudicotyledons</taxon>
        <taxon>Gunneridae</taxon>
        <taxon>Pentapetalae</taxon>
        <taxon>asterids</taxon>
        <taxon>lamiids</taxon>
        <taxon>Lamiales</taxon>
        <taxon>Lamiaceae</taxon>
        <taxon>Nepetoideae</taxon>
        <taxon>Mentheae</taxon>
        <taxon>Salviinae</taxon>
        <taxon>Salvia</taxon>
        <taxon>Salvia subgen. Calosphace</taxon>
    </lineage>
</organism>
<evidence type="ECO:0000313" key="2">
    <source>
        <dbReference type="Proteomes" id="UP001567538"/>
    </source>
</evidence>
<keyword evidence="2" id="KW-1185">Reference proteome</keyword>
<comment type="caution">
    <text evidence="1">The sequence shown here is derived from an EMBL/GenBank/DDBJ whole genome shotgun (WGS) entry which is preliminary data.</text>
</comment>
<accession>A0ABD1GY32</accession>
<evidence type="ECO:0000313" key="1">
    <source>
        <dbReference type="EMBL" id="KAL1549022.1"/>
    </source>
</evidence>
<reference evidence="1 2" key="1">
    <citation type="submission" date="2024-06" db="EMBL/GenBank/DDBJ databases">
        <title>A chromosome level genome sequence of Diviner's sage (Salvia divinorum).</title>
        <authorList>
            <person name="Ford S.A."/>
            <person name="Ro D.-K."/>
            <person name="Ness R.W."/>
            <person name="Phillips M.A."/>
        </authorList>
    </citation>
    <scope>NUCLEOTIDE SEQUENCE [LARGE SCALE GENOMIC DNA]</scope>
    <source>
        <strain evidence="1">SAF-2024a</strain>
        <tissue evidence="1">Leaf</tissue>
    </source>
</reference>
<dbReference type="Proteomes" id="UP001567538">
    <property type="component" value="Unassembled WGS sequence"/>
</dbReference>
<proteinExistence type="predicted"/>
<dbReference type="AlphaFoldDB" id="A0ABD1GY32"/>
<sequence length="90" mass="10408">MATDLLKLIQVAESEPPHKVDENMWMNRLKRSFLCWKSRAVPAPLMSADTSHEFAPIELIFQHRRGQLAELLSPCLETRKLYYTFSCSAL</sequence>
<protein>
    <submittedName>
        <fullName evidence="1">Uncharacterized protein</fullName>
    </submittedName>
</protein>
<dbReference type="EMBL" id="JBEAFC010000007">
    <property type="protein sequence ID" value="KAL1549022.1"/>
    <property type="molecule type" value="Genomic_DNA"/>
</dbReference>